<organism evidence="12 13">
    <name type="scientific">Clostridium disporicum</name>
    <dbReference type="NCBI Taxonomy" id="84024"/>
    <lineage>
        <taxon>Bacteria</taxon>
        <taxon>Bacillati</taxon>
        <taxon>Bacillota</taxon>
        <taxon>Clostridia</taxon>
        <taxon>Eubacteriales</taxon>
        <taxon>Clostridiaceae</taxon>
        <taxon>Clostridium</taxon>
    </lineage>
</organism>
<comment type="subunit">
    <text evidence="9">F-type ATPases have 2 components, CF(1) - the catalytic core - and CF(0) - the membrane proton channel. CF(1) has five subunits: alpha(3), beta(3), gamma(1), delta(1), epsilon(1). CF(0) has three main subunits: a, b and c.</text>
</comment>
<evidence type="ECO:0000256" key="5">
    <source>
        <dbReference type="ARBA" id="ARBA00023065"/>
    </source>
</evidence>
<dbReference type="HAMAP" id="MF_00530">
    <property type="entry name" value="ATP_synth_epsil_bac"/>
    <property type="match status" value="1"/>
</dbReference>
<keyword evidence="9" id="KW-0375">Hydrogen ion transport</keyword>
<proteinExistence type="inferred from homology"/>
<dbReference type="GO" id="GO:0046933">
    <property type="term" value="F:proton-transporting ATP synthase activity, rotational mechanism"/>
    <property type="evidence" value="ECO:0007669"/>
    <property type="project" value="UniProtKB-UniRule"/>
</dbReference>
<dbReference type="Gene3D" id="2.60.15.10">
    <property type="entry name" value="F0F1 ATP synthase delta/epsilon subunit, N-terminal"/>
    <property type="match status" value="1"/>
</dbReference>
<comment type="function">
    <text evidence="9">Produces ATP from ADP in the presence of a proton gradient across the membrane.</text>
</comment>
<dbReference type="Gene3D" id="1.20.5.440">
    <property type="entry name" value="ATP synthase delta/epsilon subunit, C-terminal domain"/>
    <property type="match status" value="1"/>
</dbReference>
<gene>
    <name evidence="9 12" type="primary">atpC</name>
    <name evidence="12" type="ORF">ERS852471_01710</name>
</gene>
<dbReference type="GO" id="GO:0045259">
    <property type="term" value="C:proton-transporting ATP synthase complex"/>
    <property type="evidence" value="ECO:0007669"/>
    <property type="project" value="UniProtKB-KW"/>
</dbReference>
<keyword evidence="5 9" id="KW-0406">Ion transport</keyword>
<feature type="domain" description="ATP synthase F1 complex delta/epsilon subunit N-terminal" evidence="11">
    <location>
        <begin position="9"/>
        <end position="86"/>
    </location>
</feature>
<dbReference type="PANTHER" id="PTHR13822:SF10">
    <property type="entry name" value="ATP SYNTHASE EPSILON CHAIN, CHLOROPLASTIC"/>
    <property type="match status" value="1"/>
</dbReference>
<dbReference type="OrthoDB" id="9804110at2"/>
<keyword evidence="4 9" id="KW-1003">Cell membrane</keyword>
<dbReference type="GO" id="GO:0005524">
    <property type="term" value="F:ATP binding"/>
    <property type="evidence" value="ECO:0007669"/>
    <property type="project" value="UniProtKB-UniRule"/>
</dbReference>
<comment type="subcellular location">
    <subcellularLocation>
        <location evidence="9">Cell membrane</location>
        <topology evidence="9">Peripheral membrane protein</topology>
    </subcellularLocation>
    <subcellularLocation>
        <location evidence="1">Endomembrane system</location>
        <topology evidence="1">Peripheral membrane protein</topology>
    </subcellularLocation>
</comment>
<dbReference type="GO" id="GO:0016787">
    <property type="term" value="F:hydrolase activity"/>
    <property type="evidence" value="ECO:0007669"/>
    <property type="project" value="UniProtKB-KW"/>
</dbReference>
<evidence type="ECO:0000259" key="10">
    <source>
        <dbReference type="Pfam" id="PF00401"/>
    </source>
</evidence>
<dbReference type="InterPro" id="IPR020547">
    <property type="entry name" value="ATP_synth_F1_esu_C"/>
</dbReference>
<evidence type="ECO:0000256" key="1">
    <source>
        <dbReference type="ARBA" id="ARBA00004184"/>
    </source>
</evidence>
<keyword evidence="7 9" id="KW-0139">CF(1)</keyword>
<dbReference type="GO" id="GO:0005886">
    <property type="term" value="C:plasma membrane"/>
    <property type="evidence" value="ECO:0007669"/>
    <property type="project" value="UniProtKB-SubCell"/>
</dbReference>
<accession>A0A174FNK7</accession>
<feature type="domain" description="ATP synthase epsilon subunit C-terminal" evidence="10">
    <location>
        <begin position="91"/>
        <end position="133"/>
    </location>
</feature>
<evidence type="ECO:0000256" key="6">
    <source>
        <dbReference type="ARBA" id="ARBA00023136"/>
    </source>
</evidence>
<evidence type="ECO:0000256" key="4">
    <source>
        <dbReference type="ARBA" id="ARBA00022475"/>
    </source>
</evidence>
<dbReference type="InterPro" id="IPR001469">
    <property type="entry name" value="ATP_synth_F1_dsu/esu"/>
</dbReference>
<evidence type="ECO:0000256" key="8">
    <source>
        <dbReference type="ARBA" id="ARBA00023310"/>
    </source>
</evidence>
<dbReference type="Proteomes" id="UP000095594">
    <property type="component" value="Unassembled WGS sequence"/>
</dbReference>
<evidence type="ECO:0000256" key="9">
    <source>
        <dbReference type="HAMAP-Rule" id="MF_00530"/>
    </source>
</evidence>
<dbReference type="InterPro" id="IPR020546">
    <property type="entry name" value="ATP_synth_F1_dsu/esu_N"/>
</dbReference>
<comment type="similarity">
    <text evidence="2 9">Belongs to the ATPase epsilon chain family.</text>
</comment>
<dbReference type="InterPro" id="IPR036771">
    <property type="entry name" value="ATPsynth_dsu/esu_N"/>
</dbReference>
<evidence type="ECO:0000313" key="13">
    <source>
        <dbReference type="Proteomes" id="UP000095594"/>
    </source>
</evidence>
<dbReference type="CDD" id="cd12152">
    <property type="entry name" value="F1-ATPase_delta"/>
    <property type="match status" value="1"/>
</dbReference>
<keyword evidence="3 9" id="KW-0813">Transport</keyword>
<evidence type="ECO:0000256" key="7">
    <source>
        <dbReference type="ARBA" id="ARBA00023196"/>
    </source>
</evidence>
<evidence type="ECO:0000256" key="2">
    <source>
        <dbReference type="ARBA" id="ARBA00005712"/>
    </source>
</evidence>
<name>A0A174FNK7_9CLOT</name>
<protein>
    <recommendedName>
        <fullName evidence="9">ATP synthase epsilon chain</fullName>
    </recommendedName>
    <alternativeName>
        <fullName evidence="9">ATP synthase F1 sector epsilon subunit</fullName>
    </alternativeName>
    <alternativeName>
        <fullName evidence="9">F-ATPase epsilon subunit</fullName>
    </alternativeName>
</protein>
<dbReference type="AlphaFoldDB" id="A0A174FNK7"/>
<dbReference type="Pfam" id="PF00401">
    <property type="entry name" value="ATP-synt_DE"/>
    <property type="match status" value="1"/>
</dbReference>
<evidence type="ECO:0000256" key="3">
    <source>
        <dbReference type="ARBA" id="ARBA00022448"/>
    </source>
</evidence>
<keyword evidence="12" id="KW-0378">Hydrolase</keyword>
<reference evidence="12 13" key="1">
    <citation type="submission" date="2015-09" db="EMBL/GenBank/DDBJ databases">
        <authorList>
            <consortium name="Pathogen Informatics"/>
        </authorList>
    </citation>
    <scope>NUCLEOTIDE SEQUENCE [LARGE SCALE GENOMIC DNA]</scope>
    <source>
        <strain evidence="12 13">2789STDY5834856</strain>
    </source>
</reference>
<dbReference type="GO" id="GO:0012505">
    <property type="term" value="C:endomembrane system"/>
    <property type="evidence" value="ECO:0007669"/>
    <property type="project" value="UniProtKB-SubCell"/>
</dbReference>
<dbReference type="PANTHER" id="PTHR13822">
    <property type="entry name" value="ATP SYNTHASE DELTA/EPSILON CHAIN"/>
    <property type="match status" value="1"/>
</dbReference>
<evidence type="ECO:0000259" key="11">
    <source>
        <dbReference type="Pfam" id="PF02823"/>
    </source>
</evidence>
<evidence type="ECO:0000313" key="12">
    <source>
        <dbReference type="EMBL" id="CUO51814.1"/>
    </source>
</evidence>
<dbReference type="SUPFAM" id="SSF51344">
    <property type="entry name" value="Epsilon subunit of F1F0-ATP synthase N-terminal domain"/>
    <property type="match status" value="1"/>
</dbReference>
<dbReference type="EMBL" id="CYZX01000010">
    <property type="protein sequence ID" value="CUO51814.1"/>
    <property type="molecule type" value="Genomic_DNA"/>
</dbReference>
<dbReference type="Pfam" id="PF02823">
    <property type="entry name" value="ATP-synt_DE_N"/>
    <property type="match status" value="1"/>
</dbReference>
<keyword evidence="8 9" id="KW-0066">ATP synthesis</keyword>
<sequence length="137" mass="15428">MIYVEKQSKLTIVTNDNKKVEEAVVSVVTESDEGKIEILPNHTKSIISTIPTVTTFISSDGKEKNLFTSSGIIYIDNNSIKFCCDSINWPEEIDLDRAKLAEERAKKRLSEKGNTDTERAKNALLRAKARIEIKKNI</sequence>
<keyword evidence="6 9" id="KW-0472">Membrane</keyword>